<protein>
    <submittedName>
        <fullName evidence="1">Uncharacterized protein</fullName>
    </submittedName>
</protein>
<gene>
    <name evidence="1" type="ORF">PC117_g23288</name>
</gene>
<organism evidence="1 2">
    <name type="scientific">Phytophthora cactorum</name>
    <dbReference type="NCBI Taxonomy" id="29920"/>
    <lineage>
        <taxon>Eukaryota</taxon>
        <taxon>Sar</taxon>
        <taxon>Stramenopiles</taxon>
        <taxon>Oomycota</taxon>
        <taxon>Peronosporomycetes</taxon>
        <taxon>Peronosporales</taxon>
        <taxon>Peronosporaceae</taxon>
        <taxon>Phytophthora</taxon>
    </lineage>
</organism>
<reference evidence="1" key="1">
    <citation type="submission" date="2018-10" db="EMBL/GenBank/DDBJ databases">
        <title>Effector identification in a new, highly contiguous assembly of the strawberry crown rot pathogen Phytophthora cactorum.</title>
        <authorList>
            <person name="Armitage A.D."/>
            <person name="Nellist C.F."/>
            <person name="Bates H."/>
            <person name="Vickerstaff R.J."/>
            <person name="Harrison R.J."/>
        </authorList>
    </citation>
    <scope>NUCLEOTIDE SEQUENCE</scope>
    <source>
        <strain evidence="1">4040</strain>
    </source>
</reference>
<accession>A0A8T1B6T5</accession>
<dbReference type="AlphaFoldDB" id="A0A8T1B6T5"/>
<evidence type="ECO:0000313" key="2">
    <source>
        <dbReference type="Proteomes" id="UP000736787"/>
    </source>
</evidence>
<name>A0A8T1B6T5_9STRA</name>
<proteinExistence type="predicted"/>
<dbReference type="EMBL" id="RCMK01001390">
    <property type="protein sequence ID" value="KAG2895255.1"/>
    <property type="molecule type" value="Genomic_DNA"/>
</dbReference>
<sequence>MTHQRRQSLESGETHYIVLIKLPFQEQLLRVCAPLNSFSNSAHGTTVFLAITKIRAGKITEQNASSSATRQEAN</sequence>
<evidence type="ECO:0000313" key="1">
    <source>
        <dbReference type="EMBL" id="KAG2895255.1"/>
    </source>
</evidence>
<comment type="caution">
    <text evidence="1">The sequence shown here is derived from an EMBL/GenBank/DDBJ whole genome shotgun (WGS) entry which is preliminary data.</text>
</comment>
<dbReference type="Proteomes" id="UP000736787">
    <property type="component" value="Unassembled WGS sequence"/>
</dbReference>